<sequence length="295" mass="33676">MANFDEETLTNLLHKSHRIMNKNLKFYFTATLVLVSTLIFAQLPEEIKWKHLQKNYNADSSELVLSLNNKLLDGKYKIPFDEGGFALYNIKKGIITGEAFWYSQGGTIECKLYYKKGVRNGLKENYDNQGKVWLHQEYKDGKKNGVSEMYSGGKLVNKSVYKADKKHGLSQTFSGDKVITEAYYENDLKNGTSKSYGLDGELAVEIGYKNDKRDGVYRVYSNGQIMTETNYQNDLQHGLSTTYALGKKNMDAEFVNGKRHGIAHMYKADGTTLFTHYYLNGEKVTEAIYNQSQKK</sequence>
<evidence type="ECO:0008006" key="4">
    <source>
        <dbReference type="Google" id="ProtNLM"/>
    </source>
</evidence>
<feature type="transmembrane region" description="Helical" evidence="1">
    <location>
        <begin position="24"/>
        <end position="43"/>
    </location>
</feature>
<reference evidence="3" key="1">
    <citation type="journal article" date="2019" name="Int. J. Syst. Evol. Microbiol.">
        <title>The Global Catalogue of Microorganisms (GCM) 10K type strain sequencing project: providing services to taxonomists for standard genome sequencing and annotation.</title>
        <authorList>
            <consortium name="The Broad Institute Genomics Platform"/>
            <consortium name="The Broad Institute Genome Sequencing Center for Infectious Disease"/>
            <person name="Wu L."/>
            <person name="Ma J."/>
        </authorList>
    </citation>
    <scope>NUCLEOTIDE SEQUENCE [LARGE SCALE GENOMIC DNA]</scope>
    <source>
        <strain evidence="3">JCM 17338</strain>
    </source>
</reference>
<gene>
    <name evidence="2" type="ORF">GCM10022246_37690</name>
</gene>
<dbReference type="Gene3D" id="3.90.930.1">
    <property type="match status" value="2"/>
</dbReference>
<name>A0ABP7QHF7_9SPHI</name>
<dbReference type="EMBL" id="BAABAK010000020">
    <property type="protein sequence ID" value="GAA3982160.1"/>
    <property type="molecule type" value="Genomic_DNA"/>
</dbReference>
<evidence type="ECO:0000313" key="3">
    <source>
        <dbReference type="Proteomes" id="UP001501081"/>
    </source>
</evidence>
<comment type="caution">
    <text evidence="2">The sequence shown here is derived from an EMBL/GenBank/DDBJ whole genome shotgun (WGS) entry which is preliminary data.</text>
</comment>
<protein>
    <recommendedName>
        <fullName evidence="4">Toxin-antitoxin system YwqK family antitoxin</fullName>
    </recommendedName>
</protein>
<evidence type="ECO:0000256" key="1">
    <source>
        <dbReference type="SAM" id="Phobius"/>
    </source>
</evidence>
<keyword evidence="3" id="KW-1185">Reference proteome</keyword>
<organism evidence="2 3">
    <name type="scientific">Pedobacter ginsengiterrae</name>
    <dbReference type="NCBI Taxonomy" id="871696"/>
    <lineage>
        <taxon>Bacteria</taxon>
        <taxon>Pseudomonadati</taxon>
        <taxon>Bacteroidota</taxon>
        <taxon>Sphingobacteriia</taxon>
        <taxon>Sphingobacteriales</taxon>
        <taxon>Sphingobacteriaceae</taxon>
        <taxon>Pedobacter</taxon>
    </lineage>
</organism>
<keyword evidence="1" id="KW-0812">Transmembrane</keyword>
<accession>A0ABP7QHF7</accession>
<proteinExistence type="predicted"/>
<keyword evidence="1" id="KW-0472">Membrane</keyword>
<evidence type="ECO:0000313" key="2">
    <source>
        <dbReference type="EMBL" id="GAA3982160.1"/>
    </source>
</evidence>
<dbReference type="SUPFAM" id="SSF82185">
    <property type="entry name" value="Histone H3 K4-specific methyltransferase SET7/9 N-terminal domain"/>
    <property type="match status" value="2"/>
</dbReference>
<keyword evidence="1" id="KW-1133">Transmembrane helix</keyword>
<dbReference type="Proteomes" id="UP001501081">
    <property type="component" value="Unassembled WGS sequence"/>
</dbReference>